<name>A0A7M7J871_VARDE</name>
<dbReference type="Pfam" id="PF14161">
    <property type="entry name" value="FAM110_N"/>
    <property type="match status" value="1"/>
</dbReference>
<feature type="compositionally biased region" description="Low complexity" evidence="2">
    <location>
        <begin position="678"/>
        <end position="689"/>
    </location>
</feature>
<dbReference type="EnsemblMetazoa" id="XM_022790118">
    <property type="protein sequence ID" value="XP_022645853"/>
    <property type="gene ID" value="LOC111243876"/>
</dbReference>
<feature type="compositionally biased region" description="Polar residues" evidence="2">
    <location>
        <begin position="758"/>
        <end position="770"/>
    </location>
</feature>
<feature type="domain" description="Centrosome-associated FAM110 N-terminal" evidence="4">
    <location>
        <begin position="163"/>
        <end position="198"/>
    </location>
</feature>
<feature type="region of interest" description="Disordered" evidence="2">
    <location>
        <begin position="585"/>
        <end position="773"/>
    </location>
</feature>
<evidence type="ECO:0000259" key="3">
    <source>
        <dbReference type="Pfam" id="PF14160"/>
    </source>
</evidence>
<feature type="compositionally biased region" description="Low complexity" evidence="2">
    <location>
        <begin position="342"/>
        <end position="353"/>
    </location>
</feature>
<feature type="compositionally biased region" description="Low complexity" evidence="2">
    <location>
        <begin position="702"/>
        <end position="726"/>
    </location>
</feature>
<dbReference type="RefSeq" id="XP_022645854.1">
    <property type="nucleotide sequence ID" value="XM_022790119.1"/>
</dbReference>
<feature type="region of interest" description="Disordered" evidence="2">
    <location>
        <begin position="495"/>
        <end position="534"/>
    </location>
</feature>
<dbReference type="AlphaFoldDB" id="A0A7M7J871"/>
<protein>
    <recommendedName>
        <fullName evidence="7">Centrosome-associated FAM110 C-terminal domain-containing protein</fullName>
    </recommendedName>
</protein>
<feature type="coiled-coil region" evidence="1">
    <location>
        <begin position="534"/>
        <end position="561"/>
    </location>
</feature>
<dbReference type="InParanoid" id="A0A7M7J871"/>
<dbReference type="Pfam" id="PF14160">
    <property type="entry name" value="FAM110_C"/>
    <property type="match status" value="1"/>
</dbReference>
<evidence type="ECO:0000256" key="1">
    <source>
        <dbReference type="SAM" id="Coils"/>
    </source>
</evidence>
<proteinExistence type="predicted"/>
<evidence type="ECO:0000313" key="5">
    <source>
        <dbReference type="EnsemblMetazoa" id="XP_022645853"/>
    </source>
</evidence>
<feature type="region of interest" description="Disordered" evidence="2">
    <location>
        <begin position="313"/>
        <end position="376"/>
    </location>
</feature>
<evidence type="ECO:0000313" key="6">
    <source>
        <dbReference type="Proteomes" id="UP000594260"/>
    </source>
</evidence>
<evidence type="ECO:0008006" key="7">
    <source>
        <dbReference type="Google" id="ProtNLM"/>
    </source>
</evidence>
<dbReference type="InterPro" id="IPR025739">
    <property type="entry name" value="FAM110_N"/>
</dbReference>
<feature type="region of interest" description="Disordered" evidence="2">
    <location>
        <begin position="413"/>
        <end position="435"/>
    </location>
</feature>
<dbReference type="RefSeq" id="XP_022645853.1">
    <property type="nucleotide sequence ID" value="XM_022790118.1"/>
</dbReference>
<evidence type="ECO:0000256" key="2">
    <source>
        <dbReference type="SAM" id="MobiDB-lite"/>
    </source>
</evidence>
<feature type="region of interest" description="Disordered" evidence="2">
    <location>
        <begin position="187"/>
        <end position="213"/>
    </location>
</feature>
<feature type="compositionally biased region" description="Polar residues" evidence="2">
    <location>
        <begin position="190"/>
        <end position="199"/>
    </location>
</feature>
<organism evidence="5 6">
    <name type="scientific">Varroa destructor</name>
    <name type="common">Honeybee mite</name>
    <dbReference type="NCBI Taxonomy" id="109461"/>
    <lineage>
        <taxon>Eukaryota</taxon>
        <taxon>Metazoa</taxon>
        <taxon>Ecdysozoa</taxon>
        <taxon>Arthropoda</taxon>
        <taxon>Chelicerata</taxon>
        <taxon>Arachnida</taxon>
        <taxon>Acari</taxon>
        <taxon>Parasitiformes</taxon>
        <taxon>Mesostigmata</taxon>
        <taxon>Gamasina</taxon>
        <taxon>Dermanyssoidea</taxon>
        <taxon>Varroidae</taxon>
        <taxon>Varroa</taxon>
    </lineage>
</organism>
<feature type="compositionally biased region" description="Low complexity" evidence="2">
    <location>
        <begin position="737"/>
        <end position="751"/>
    </location>
</feature>
<feature type="domain" description="Centrosome-associated FAM110 C-terminal" evidence="3">
    <location>
        <begin position="803"/>
        <end position="914"/>
    </location>
</feature>
<feature type="compositionally biased region" description="Gly residues" evidence="2">
    <location>
        <begin position="648"/>
        <end position="668"/>
    </location>
</feature>
<dbReference type="EnsemblMetazoa" id="XM_022790119">
    <property type="protein sequence ID" value="XP_022645854"/>
    <property type="gene ID" value="LOC111243876"/>
</dbReference>
<feature type="region of interest" description="Disordered" evidence="2">
    <location>
        <begin position="226"/>
        <end position="246"/>
    </location>
</feature>
<feature type="compositionally biased region" description="Basic and acidic residues" evidence="2">
    <location>
        <begin position="232"/>
        <end position="246"/>
    </location>
</feature>
<feature type="compositionally biased region" description="Low complexity" evidence="2">
    <location>
        <begin position="597"/>
        <end position="619"/>
    </location>
</feature>
<accession>A0A7M7J871</accession>
<feature type="compositionally biased region" description="Low complexity" evidence="2">
    <location>
        <begin position="838"/>
        <end position="853"/>
    </location>
</feature>
<evidence type="ECO:0000259" key="4">
    <source>
        <dbReference type="Pfam" id="PF14161"/>
    </source>
</evidence>
<keyword evidence="6" id="KW-1185">Reference proteome</keyword>
<dbReference type="GeneID" id="111243876"/>
<keyword evidence="1" id="KW-0175">Coiled coil</keyword>
<reference evidence="5" key="1">
    <citation type="submission" date="2021-01" db="UniProtKB">
        <authorList>
            <consortium name="EnsemblMetazoa"/>
        </authorList>
    </citation>
    <scope>IDENTIFICATION</scope>
</reference>
<feature type="compositionally biased region" description="Low complexity" evidence="2">
    <location>
        <begin position="495"/>
        <end position="505"/>
    </location>
</feature>
<dbReference type="InterPro" id="IPR025741">
    <property type="entry name" value="FAM110_C"/>
</dbReference>
<dbReference type="KEGG" id="vde:111243876"/>
<dbReference type="OrthoDB" id="10028183at2759"/>
<feature type="region of interest" description="Disordered" evidence="2">
    <location>
        <begin position="831"/>
        <end position="862"/>
    </location>
</feature>
<sequence length="922" mass="99590">MATQILKGRSISEQARLPKSTYPPPPLMFQDPSHLNSALSQNLHTHELCDLQPLQVQSHSPRHLHTHLQTTILPIPLNMQNHLHNHLHSVQHILPPNGRGPTKGGHVGPGPRAPQHNIPCASLKSSGKHRSSGKLNVNCGNTISCVYIDKNGVTTATWSKDGERRTAAERLEESKANYMKSERVLDTRQALKQPQQSAPGSHRPHTVMPQQSGTSVYTKLPLKQIHSAPLDVPRDARGEPHRSPPDLRMARRTLQELQGFRALQQVVEAKAHLHSQYPQLYAPYVARMIPSQGQTGQQNGAHRHSSPVIPVSRRYASSSQPPLNRHPLGGIPNHTGHPKNRPSPTSSQRQSSPMLTRGSPPHGPQPTSYGTGLHGGPNGHNHSYLYHNSSSPDCLALLFGNATVAAAAGQHNASSAQSLEHQYPRTSTPHHQPQAHVPFSDSGTTFVSANLCCGPQTSTPVHRQAGTIVTAAYPNVNAVNAASTHRPLVPQALHRVPSARASRPKSPSPLPRGQGASDSVSEQHPIRRSASYTERQLRKCIGRTTEEIRDLEQQLRELIISSASIVDQPASVEEGLAEILGNRQDLAEDQDPEQDVTITSNTNNSTKDNTRNSPPSVSRSRSDTNTPPSRHSSDPERHLISTSSAVGGARGGGGGNGGGGGTSGGAGGAAKRTRSRSHAPSASSSSDSGHASRERHIQQRISRSTLPRARSASRLRPASPSSESSTDGSEYFKPRSRTTSDYISRSSSFRSPGRENSDANNVGGTRSLGRSRSDAATFASVPLSRCFKSQPNLLPPMQPFHTLEDTALFFDTLGFLDATMFTALVQPSPATTPPKFFESQSSQDSNNNSNENPSEGESEDEFRNHLASALPPVGTIRAGLSSHDLVEHAGGVIHETSIVEKNARVIKWLYNCRKSMQQSVVL</sequence>
<feature type="region of interest" description="Disordered" evidence="2">
    <location>
        <begin position="1"/>
        <end position="31"/>
    </location>
</feature>
<dbReference type="Proteomes" id="UP000594260">
    <property type="component" value="Unplaced"/>
</dbReference>